<feature type="chain" id="PRO_5013177806" evidence="1">
    <location>
        <begin position="20"/>
        <end position="309"/>
    </location>
</feature>
<organism evidence="2 3">
    <name type="scientific">Flagellimonas flava</name>
    <dbReference type="NCBI Taxonomy" id="570519"/>
    <lineage>
        <taxon>Bacteria</taxon>
        <taxon>Pseudomonadati</taxon>
        <taxon>Bacteroidota</taxon>
        <taxon>Flavobacteriia</taxon>
        <taxon>Flavobacteriales</taxon>
        <taxon>Flavobacteriaceae</taxon>
        <taxon>Flagellimonas</taxon>
    </lineage>
</organism>
<dbReference type="Proteomes" id="UP000184532">
    <property type="component" value="Unassembled WGS sequence"/>
</dbReference>
<dbReference type="RefSeq" id="WP_165614873.1">
    <property type="nucleotide sequence ID" value="NZ_FQWL01000002.1"/>
</dbReference>
<sequence>MKFLVILLLCLGANTLSFAQDDYYLVKAERGDGIFSILRKQGLDPVKHYEAFIALNEKDIKNGSLLHIGREYKIPNTDDSYKKKGVLLSTDEDGEEPIFNSELGKMSHKGKALKNAVYYIITEDSLQNKNQFVDEMAKNLAAKLLEQGATVYIMDDESKASADDAPVRKVDQLGNYIQIINKRYLQNHGKYQRLLVIQANGLVAKGSLEVSVFHHEKSKQSLRFAENLQKVFRQHSISNRSSEDIKIFEDKNTLFLAKNSLPAVSLISIAEGKTAGVKQGIPVRSDKRKFANWITNGILKDYAEIQFEN</sequence>
<name>A0A1M5K821_9FLAO</name>
<dbReference type="EMBL" id="FQWL01000002">
    <property type="protein sequence ID" value="SHG48985.1"/>
    <property type="molecule type" value="Genomic_DNA"/>
</dbReference>
<dbReference type="STRING" id="570519.SAMN04488116_1435"/>
<dbReference type="AlphaFoldDB" id="A0A1M5K821"/>
<gene>
    <name evidence="2" type="ORF">SAMN04488116_1435</name>
</gene>
<evidence type="ECO:0000313" key="2">
    <source>
        <dbReference type="EMBL" id="SHG48985.1"/>
    </source>
</evidence>
<reference evidence="3" key="1">
    <citation type="submission" date="2016-11" db="EMBL/GenBank/DDBJ databases">
        <authorList>
            <person name="Varghese N."/>
            <person name="Submissions S."/>
        </authorList>
    </citation>
    <scope>NUCLEOTIDE SEQUENCE [LARGE SCALE GENOMIC DNA]</scope>
    <source>
        <strain evidence="3">DSM 22638</strain>
    </source>
</reference>
<proteinExistence type="predicted"/>
<dbReference type="Gene3D" id="3.40.630.40">
    <property type="entry name" value="Zn-dependent exopeptidases"/>
    <property type="match status" value="1"/>
</dbReference>
<accession>A0A1M5K821</accession>
<evidence type="ECO:0000313" key="3">
    <source>
        <dbReference type="Proteomes" id="UP000184532"/>
    </source>
</evidence>
<evidence type="ECO:0000256" key="1">
    <source>
        <dbReference type="SAM" id="SignalP"/>
    </source>
</evidence>
<keyword evidence="3" id="KW-1185">Reference proteome</keyword>
<feature type="signal peptide" evidence="1">
    <location>
        <begin position="1"/>
        <end position="19"/>
    </location>
</feature>
<protein>
    <submittedName>
        <fullName evidence="2">N-acetylmuramoyl-L-alanine amidase</fullName>
    </submittedName>
</protein>
<keyword evidence="1" id="KW-0732">Signal</keyword>